<feature type="compositionally biased region" description="Low complexity" evidence="1">
    <location>
        <begin position="331"/>
        <end position="348"/>
    </location>
</feature>
<feature type="region of interest" description="Disordered" evidence="1">
    <location>
        <begin position="303"/>
        <end position="361"/>
    </location>
</feature>
<feature type="transmembrane region" description="Helical" evidence="2">
    <location>
        <begin position="428"/>
        <end position="448"/>
    </location>
</feature>
<accession>A0A6J6QUQ9</accession>
<feature type="transmembrane region" description="Helical" evidence="2">
    <location>
        <begin position="177"/>
        <end position="207"/>
    </location>
</feature>
<evidence type="ECO:0000313" key="3">
    <source>
        <dbReference type="EMBL" id="CAB4714609.1"/>
    </source>
</evidence>
<reference evidence="3" key="1">
    <citation type="submission" date="2020-05" db="EMBL/GenBank/DDBJ databases">
        <authorList>
            <person name="Chiriac C."/>
            <person name="Salcher M."/>
            <person name="Ghai R."/>
            <person name="Kavagutti S V."/>
        </authorList>
    </citation>
    <scope>NUCLEOTIDE SEQUENCE</scope>
</reference>
<keyword evidence="2" id="KW-0472">Membrane</keyword>
<feature type="compositionally biased region" description="Low complexity" evidence="1">
    <location>
        <begin position="303"/>
        <end position="323"/>
    </location>
</feature>
<proteinExistence type="predicted"/>
<feature type="transmembrane region" description="Helical" evidence="2">
    <location>
        <begin position="21"/>
        <end position="40"/>
    </location>
</feature>
<gene>
    <name evidence="3" type="ORF">UFOPK2646_01155</name>
</gene>
<feature type="transmembrane region" description="Helical" evidence="2">
    <location>
        <begin position="90"/>
        <end position="112"/>
    </location>
</feature>
<evidence type="ECO:0000256" key="2">
    <source>
        <dbReference type="SAM" id="Phobius"/>
    </source>
</evidence>
<keyword evidence="2" id="KW-1133">Transmembrane helix</keyword>
<dbReference type="AlphaFoldDB" id="A0A6J6QUQ9"/>
<feature type="transmembrane region" description="Helical" evidence="2">
    <location>
        <begin position="124"/>
        <end position="144"/>
    </location>
</feature>
<protein>
    <submittedName>
        <fullName evidence="3">Unannotated protein</fullName>
    </submittedName>
</protein>
<feature type="transmembrane region" description="Helical" evidence="2">
    <location>
        <begin position="150"/>
        <end position="165"/>
    </location>
</feature>
<name>A0A6J6QUQ9_9ZZZZ</name>
<evidence type="ECO:0000256" key="1">
    <source>
        <dbReference type="SAM" id="MobiDB-lite"/>
    </source>
</evidence>
<organism evidence="3">
    <name type="scientific">freshwater metagenome</name>
    <dbReference type="NCBI Taxonomy" id="449393"/>
    <lineage>
        <taxon>unclassified sequences</taxon>
        <taxon>metagenomes</taxon>
        <taxon>ecological metagenomes</taxon>
    </lineage>
</organism>
<feature type="transmembrane region" description="Helical" evidence="2">
    <location>
        <begin position="219"/>
        <end position="239"/>
    </location>
</feature>
<sequence>MIEKVRVPFFFNPLKSRLLQVFVVAHLAAALLLGEIFVFAPDEGGYLGIFNELYSRHFSLAGHFGWVGTTPTTYLQVIYLPAKVLTLLGIPSYLALRILAITLSTIAIYLLMCIAKDQKSSQKFYSRALVAALIIPTPFLWMTLSLREEFLYLGLSAFVTGLYFLNRKNVRGAFSFLTLGAFLICYTKGYLFVLVLFATIAAFLFRAVLNRGFAGTHKYIVLAIFLPLLFAPATTKSLVLGIQGQFGFQGSALLAASNSNSEFPSSTEGSTTTEALIAAVNRSPDKLFSKLVIKTKLVATATATATATPTPTPTATPTATPAPAATPTPTPAATATPTPTPTEVVAPTPLSPTTGTDRLSLQPGHIRQPLTLIASSARFLFLPSPFIDNGSKFQNIGSFEEFIWWGLYILLGFMIFKLIRSRRKVDDLFIWASTFSIFFIIFSAVTEINVGTALRHRSILLIPILAMILSAQEPSEEV</sequence>
<keyword evidence="2" id="KW-0812">Transmembrane</keyword>
<feature type="transmembrane region" description="Helical" evidence="2">
    <location>
        <begin position="402"/>
        <end position="419"/>
    </location>
</feature>
<dbReference type="EMBL" id="CAEZYB010000171">
    <property type="protein sequence ID" value="CAB4714609.1"/>
    <property type="molecule type" value="Genomic_DNA"/>
</dbReference>